<dbReference type="SUPFAM" id="SSF158573">
    <property type="entry name" value="GINS helical bundle-like"/>
    <property type="match status" value="1"/>
</dbReference>
<evidence type="ECO:0000256" key="1">
    <source>
        <dbReference type="ARBA" id="ARBA00004123"/>
    </source>
</evidence>
<dbReference type="FunFam" id="1.20.58.1020:FF:000001">
    <property type="entry name" value="DNA replication complex GINS protein PSF2"/>
    <property type="match status" value="1"/>
</dbReference>
<evidence type="ECO:0000256" key="5">
    <source>
        <dbReference type="ARBA" id="ARBA00022829"/>
    </source>
</evidence>
<evidence type="ECO:0000256" key="2">
    <source>
        <dbReference type="ARBA" id="ARBA00010565"/>
    </source>
</evidence>
<dbReference type="AlphaFoldDB" id="A0A1V8SJ31"/>
<comment type="caution">
    <text evidence="12">The sequence shown here is derived from an EMBL/GenBank/DDBJ whole genome shotgun (WGS) entry which is preliminary data.</text>
</comment>
<keyword evidence="13" id="KW-1185">Reference proteome</keyword>
<dbReference type="InterPro" id="IPR021151">
    <property type="entry name" value="GINS_A"/>
</dbReference>
<comment type="subunit">
    <text evidence="8">Component of the GINS complex.</text>
</comment>
<dbReference type="GO" id="GO:0007059">
    <property type="term" value="P:chromosome segregation"/>
    <property type="evidence" value="ECO:0007669"/>
    <property type="project" value="UniProtKB-KW"/>
</dbReference>
<protein>
    <recommendedName>
        <fullName evidence="3 8">DNA replication complex GINS protein PSF2</fullName>
    </recommendedName>
</protein>
<dbReference type="GO" id="GO:0000811">
    <property type="term" value="C:GINS complex"/>
    <property type="evidence" value="ECO:0007669"/>
    <property type="project" value="TreeGrafter"/>
</dbReference>
<feature type="domain" description="GINS subunit" evidence="10">
    <location>
        <begin position="135"/>
        <end position="220"/>
    </location>
</feature>
<evidence type="ECO:0000256" key="4">
    <source>
        <dbReference type="ARBA" id="ARBA00022705"/>
    </source>
</evidence>
<evidence type="ECO:0000256" key="7">
    <source>
        <dbReference type="ARBA" id="ARBA00025163"/>
    </source>
</evidence>
<evidence type="ECO:0000256" key="9">
    <source>
        <dbReference type="SAM" id="MobiDB-lite"/>
    </source>
</evidence>
<accession>A0A1V8SJ31</accession>
<dbReference type="CDD" id="cd11712">
    <property type="entry name" value="GINS_A_psf2"/>
    <property type="match status" value="1"/>
</dbReference>
<dbReference type="FunCoup" id="A0A1V8SJ31">
    <property type="interactions" value="1272"/>
</dbReference>
<dbReference type="EMBL" id="NAJO01000042">
    <property type="protein sequence ID" value="OQN99093.1"/>
    <property type="molecule type" value="Genomic_DNA"/>
</dbReference>
<gene>
    <name evidence="12" type="ORF">B0A48_14954</name>
</gene>
<dbReference type="PANTHER" id="PTHR12772">
    <property type="entry name" value="DNA REPLICATION COMPLEX GINS PROTEIN PSF2"/>
    <property type="match status" value="1"/>
</dbReference>
<dbReference type="InParanoid" id="A0A1V8SJ31"/>
<dbReference type="FunFam" id="3.40.5.50:FF:000001">
    <property type="entry name" value="DNA replication complex GINS protein PSF2"/>
    <property type="match status" value="1"/>
</dbReference>
<keyword evidence="4 8" id="KW-0235">DNA replication</keyword>
<dbReference type="GO" id="GO:0000727">
    <property type="term" value="P:double-strand break repair via break-induced replication"/>
    <property type="evidence" value="ECO:0007669"/>
    <property type="project" value="TreeGrafter"/>
</dbReference>
<reference evidence="13" key="1">
    <citation type="submission" date="2017-03" db="EMBL/GenBank/DDBJ databases">
        <title>Genomes of endolithic fungi from Antarctica.</title>
        <authorList>
            <person name="Coleine C."/>
            <person name="Masonjones S."/>
            <person name="Stajich J.E."/>
        </authorList>
    </citation>
    <scope>NUCLEOTIDE SEQUENCE [LARGE SCALE GENOMIC DNA]</scope>
    <source>
        <strain evidence="13">CCFEE 5527</strain>
    </source>
</reference>
<dbReference type="InterPro" id="IPR007257">
    <property type="entry name" value="GINS_Psf2"/>
</dbReference>
<evidence type="ECO:0000313" key="12">
    <source>
        <dbReference type="EMBL" id="OQN99093.1"/>
    </source>
</evidence>
<keyword evidence="5" id="KW-0159">Chromosome partition</keyword>
<comment type="subcellular location">
    <subcellularLocation>
        <location evidence="1 8">Nucleus</location>
    </subcellularLocation>
</comment>
<feature type="compositionally biased region" description="Acidic residues" evidence="9">
    <location>
        <begin position="242"/>
        <end position="253"/>
    </location>
</feature>
<dbReference type="PIRSF" id="PIRSF028998">
    <property type="entry name" value="GINS_Psf2_subgr"/>
    <property type="match status" value="1"/>
</dbReference>
<feature type="domain" description="DNA replication complex GINS protein PSF2 N-terminal" evidence="11">
    <location>
        <begin position="10"/>
        <end position="69"/>
    </location>
</feature>
<evidence type="ECO:0000256" key="6">
    <source>
        <dbReference type="ARBA" id="ARBA00023242"/>
    </source>
</evidence>
<evidence type="ECO:0000256" key="8">
    <source>
        <dbReference type="PIRNR" id="PIRNR028998"/>
    </source>
</evidence>
<dbReference type="InterPro" id="IPR056784">
    <property type="entry name" value="PSF2_N"/>
</dbReference>
<sequence>MALPLPPGLTPAETGFLCETELVTVIPRQRLESLELLGGPTQPLNPPFPTPLPLWLALLLKKQRRANIQPPAWLTLSSLRTILDFETDDRTAAVFSPPPALPQPTTIPDPDLPYLSPGTVELSTPFLKDTHTTSAQEGALPYHWLELASLLLASAADDFPDADAIRILIRDLREVRMSKLRKGFKVLEGGAGLKINGVGGLEVAEVRGFVGGVVDGLRRLGRAREEMRREREEEGGDTGGVADEDGSEDEMGL</sequence>
<dbReference type="InterPro" id="IPR036224">
    <property type="entry name" value="GINS_bundle-like_dom_sf"/>
</dbReference>
<dbReference type="PANTHER" id="PTHR12772:SF0">
    <property type="entry name" value="DNA REPLICATION COMPLEX GINS PROTEIN PSF2"/>
    <property type="match status" value="1"/>
</dbReference>
<comment type="similarity">
    <text evidence="2 8">Belongs to the GINS2/PSF2 family.</text>
</comment>
<evidence type="ECO:0000259" key="11">
    <source>
        <dbReference type="Pfam" id="PF25005"/>
    </source>
</evidence>
<dbReference type="SUPFAM" id="SSF160059">
    <property type="entry name" value="PriA/YqbF domain"/>
    <property type="match status" value="1"/>
</dbReference>
<dbReference type="OrthoDB" id="1938138at2759"/>
<keyword evidence="6 8" id="KW-0539">Nucleus</keyword>
<proteinExistence type="inferred from homology"/>
<feature type="compositionally biased region" description="Basic and acidic residues" evidence="9">
    <location>
        <begin position="223"/>
        <end position="232"/>
    </location>
</feature>
<dbReference type="Gene3D" id="3.40.5.50">
    <property type="match status" value="1"/>
</dbReference>
<feature type="region of interest" description="Disordered" evidence="9">
    <location>
        <begin position="223"/>
        <end position="253"/>
    </location>
</feature>
<evidence type="ECO:0000313" key="13">
    <source>
        <dbReference type="Proteomes" id="UP000192596"/>
    </source>
</evidence>
<comment type="function">
    <text evidence="7">The GINS complex plays an essential role in the initiation of DNA replication. Has a role in chromosome segregation.</text>
</comment>
<evidence type="ECO:0000259" key="10">
    <source>
        <dbReference type="Pfam" id="PF05916"/>
    </source>
</evidence>
<dbReference type="STRING" id="1507870.A0A1V8SJ31"/>
<evidence type="ECO:0000256" key="3">
    <source>
        <dbReference type="ARBA" id="ARBA00015139"/>
    </source>
</evidence>
<dbReference type="Proteomes" id="UP000192596">
    <property type="component" value="Unassembled WGS sequence"/>
</dbReference>
<dbReference type="Gene3D" id="1.20.58.1020">
    <property type="match status" value="1"/>
</dbReference>
<organism evidence="12 13">
    <name type="scientific">Cryoendolithus antarcticus</name>
    <dbReference type="NCBI Taxonomy" id="1507870"/>
    <lineage>
        <taxon>Eukaryota</taxon>
        <taxon>Fungi</taxon>
        <taxon>Dikarya</taxon>
        <taxon>Ascomycota</taxon>
        <taxon>Pezizomycotina</taxon>
        <taxon>Dothideomycetes</taxon>
        <taxon>Dothideomycetidae</taxon>
        <taxon>Cladosporiales</taxon>
        <taxon>Cladosporiaceae</taxon>
        <taxon>Cryoendolithus</taxon>
    </lineage>
</organism>
<dbReference type="Pfam" id="PF25005">
    <property type="entry name" value="PSF2_N"/>
    <property type="match status" value="1"/>
</dbReference>
<dbReference type="Pfam" id="PF05916">
    <property type="entry name" value="Sld5"/>
    <property type="match status" value="1"/>
</dbReference>
<dbReference type="GO" id="GO:0006260">
    <property type="term" value="P:DNA replication"/>
    <property type="evidence" value="ECO:0007669"/>
    <property type="project" value="UniProtKB-KW"/>
</dbReference>
<name>A0A1V8SJ31_9PEZI</name>